<evidence type="ECO:0000313" key="1">
    <source>
        <dbReference type="EMBL" id="CAL1694002.1"/>
    </source>
</evidence>
<gene>
    <name evidence="1" type="ORF">GFSPODELE1_LOCUS101</name>
</gene>
<dbReference type="EMBL" id="OZ037944">
    <property type="protein sequence ID" value="CAL1694002.1"/>
    <property type="molecule type" value="Genomic_DNA"/>
</dbReference>
<protein>
    <submittedName>
        <fullName evidence="1">Uncharacterized protein</fullName>
    </submittedName>
</protein>
<evidence type="ECO:0000313" key="2">
    <source>
        <dbReference type="Proteomes" id="UP001497453"/>
    </source>
</evidence>
<reference evidence="2" key="1">
    <citation type="submission" date="2024-04" db="EMBL/GenBank/DDBJ databases">
        <authorList>
            <person name="Shaw F."/>
            <person name="Minotto A."/>
        </authorList>
    </citation>
    <scope>NUCLEOTIDE SEQUENCE [LARGE SCALE GENOMIC DNA]</scope>
</reference>
<accession>A0ABP1CIS0</accession>
<organism evidence="1 2">
    <name type="scientific">Somion occarium</name>
    <dbReference type="NCBI Taxonomy" id="3059160"/>
    <lineage>
        <taxon>Eukaryota</taxon>
        <taxon>Fungi</taxon>
        <taxon>Dikarya</taxon>
        <taxon>Basidiomycota</taxon>
        <taxon>Agaricomycotina</taxon>
        <taxon>Agaricomycetes</taxon>
        <taxon>Polyporales</taxon>
        <taxon>Cerrenaceae</taxon>
        <taxon>Somion</taxon>
    </lineage>
</organism>
<dbReference type="Gene3D" id="2.80.10.50">
    <property type="match status" value="1"/>
</dbReference>
<name>A0ABP1CIS0_9APHY</name>
<dbReference type="SUPFAM" id="SSF50370">
    <property type="entry name" value="Ricin B-like lectins"/>
    <property type="match status" value="1"/>
</dbReference>
<keyword evidence="2" id="KW-1185">Reference proteome</keyword>
<proteinExistence type="predicted"/>
<sequence length="303" mass="33986">MRLPGININMQITPLDVDLRTYGFPQGYFLIKNVASNRFLDVDSDMVEDGTGLILYPQTETSLVEDMRKPESNNQVFFIDTSGALCSRSSGHSIDVENETLVLRHRRPISHPFPNAYSHPLPRFVYEPTTGRITIVFAADPSYPTSPDRAAALSSWKDKTYVLSSIPMRKPRTFIDDASQLITSAINMPFSLLNGRTAANATPDAVFSSGDIDLKEDEILEQERSEEGEVDDSPEKIRRVRVVGLTKADIAVMGDQAKARQRWEVIPLRSTRNPLVFTVFSVFFYVYLSKHGTPGSTARHENQ</sequence>
<dbReference type="Proteomes" id="UP001497453">
    <property type="component" value="Chromosome 1"/>
</dbReference>
<dbReference type="InterPro" id="IPR035992">
    <property type="entry name" value="Ricin_B-like_lectins"/>
</dbReference>